<dbReference type="RefSeq" id="WP_013568251.1">
    <property type="nucleotide sequence ID" value="NC_014963.1"/>
</dbReference>
<comment type="subcellular location">
    <subcellularLocation>
        <location evidence="1">Cell outer membrane</location>
        <topology evidence="1">Multi-pass membrane protein</topology>
    </subcellularLocation>
</comment>
<dbReference type="GO" id="GO:0044718">
    <property type="term" value="P:siderophore transmembrane transport"/>
    <property type="evidence" value="ECO:0007669"/>
    <property type="project" value="TreeGrafter"/>
</dbReference>
<keyword evidence="6" id="KW-0472">Membrane</keyword>
<evidence type="ECO:0000256" key="5">
    <source>
        <dbReference type="ARBA" id="ARBA00022729"/>
    </source>
</evidence>
<keyword evidence="5" id="KW-0732">Signal</keyword>
<proteinExistence type="predicted"/>
<dbReference type="KEGG" id="tsa:AciPR4_1711"/>
<organism evidence="10 11">
    <name type="scientific">Terriglobus saanensis (strain ATCC BAA-1853 / DSM 23119 / SP1PR4)</name>
    <dbReference type="NCBI Taxonomy" id="401053"/>
    <lineage>
        <taxon>Bacteria</taxon>
        <taxon>Pseudomonadati</taxon>
        <taxon>Acidobacteriota</taxon>
        <taxon>Terriglobia</taxon>
        <taxon>Terriglobales</taxon>
        <taxon>Acidobacteriaceae</taxon>
        <taxon>Terriglobus</taxon>
    </lineage>
</organism>
<evidence type="ECO:0000256" key="1">
    <source>
        <dbReference type="ARBA" id="ARBA00004571"/>
    </source>
</evidence>
<dbReference type="GO" id="GO:0015344">
    <property type="term" value="F:siderophore uptake transmembrane transporter activity"/>
    <property type="evidence" value="ECO:0007669"/>
    <property type="project" value="TreeGrafter"/>
</dbReference>
<dbReference type="Gene3D" id="2.170.130.10">
    <property type="entry name" value="TonB-dependent receptor, plug domain"/>
    <property type="match status" value="1"/>
</dbReference>
<evidence type="ECO:0000256" key="7">
    <source>
        <dbReference type="ARBA" id="ARBA00023237"/>
    </source>
</evidence>
<dbReference type="InterPro" id="IPR036942">
    <property type="entry name" value="Beta-barrel_TonB_sf"/>
</dbReference>
<dbReference type="Gene3D" id="2.40.170.20">
    <property type="entry name" value="TonB-dependent receptor, beta-barrel domain"/>
    <property type="match status" value="1"/>
</dbReference>
<evidence type="ECO:0000256" key="4">
    <source>
        <dbReference type="ARBA" id="ARBA00022692"/>
    </source>
</evidence>
<dbReference type="Pfam" id="PF07715">
    <property type="entry name" value="Plug"/>
    <property type="match status" value="1"/>
</dbReference>
<keyword evidence="10" id="KW-0675">Receptor</keyword>
<dbReference type="HOGENOM" id="CLU_006298_0_0_0"/>
<keyword evidence="2" id="KW-0813">Transport</keyword>
<evidence type="ECO:0000313" key="10">
    <source>
        <dbReference type="EMBL" id="ADV82518.1"/>
    </source>
</evidence>
<dbReference type="Pfam" id="PF25183">
    <property type="entry name" value="OMP_b-brl_4"/>
    <property type="match status" value="1"/>
</dbReference>
<feature type="domain" description="TonB-dependent transporter Oar-like beta-barrel" evidence="9">
    <location>
        <begin position="257"/>
        <end position="1307"/>
    </location>
</feature>
<keyword evidence="11" id="KW-1185">Reference proteome</keyword>
<dbReference type="SUPFAM" id="SSF56935">
    <property type="entry name" value="Porins"/>
    <property type="match status" value="1"/>
</dbReference>
<dbReference type="EMBL" id="CP002467">
    <property type="protein sequence ID" value="ADV82518.1"/>
    <property type="molecule type" value="Genomic_DNA"/>
</dbReference>
<dbReference type="STRING" id="401053.AciPR4_1711"/>
<feature type="domain" description="TonB-dependent receptor plug" evidence="8">
    <location>
        <begin position="183"/>
        <end position="251"/>
    </location>
</feature>
<dbReference type="InterPro" id="IPR012910">
    <property type="entry name" value="Plug_dom"/>
</dbReference>
<reference evidence="10 11" key="1">
    <citation type="journal article" date="2012" name="Stand. Genomic Sci.">
        <title>Complete genome sequence of Terriglobus saanensis type strain SP1PR4(T), an Acidobacteria from tundra soil.</title>
        <authorList>
            <person name="Rawat S.R."/>
            <person name="Mannisto M.K."/>
            <person name="Starovoytov V."/>
            <person name="Goodwin L."/>
            <person name="Nolan M."/>
            <person name="Hauser L."/>
            <person name="Land M."/>
            <person name="Davenport K.W."/>
            <person name="Woyke T."/>
            <person name="Haggblom M.M."/>
        </authorList>
    </citation>
    <scope>NUCLEOTIDE SEQUENCE</scope>
    <source>
        <strain evidence="11">ATCC BAA-1853 / DSM 23119 / SP1PR4</strain>
    </source>
</reference>
<keyword evidence="7" id="KW-0998">Cell outer membrane</keyword>
<evidence type="ECO:0000256" key="3">
    <source>
        <dbReference type="ARBA" id="ARBA00022452"/>
    </source>
</evidence>
<dbReference type="GO" id="GO:0009279">
    <property type="term" value="C:cell outer membrane"/>
    <property type="evidence" value="ECO:0007669"/>
    <property type="project" value="UniProtKB-SubCell"/>
</dbReference>
<evidence type="ECO:0000259" key="9">
    <source>
        <dbReference type="Pfam" id="PF25183"/>
    </source>
</evidence>
<dbReference type="InterPro" id="IPR008969">
    <property type="entry name" value="CarboxyPept-like_regulatory"/>
</dbReference>
<evidence type="ECO:0000256" key="2">
    <source>
        <dbReference type="ARBA" id="ARBA00022448"/>
    </source>
</evidence>
<evidence type="ECO:0000259" key="8">
    <source>
        <dbReference type="Pfam" id="PF07715"/>
    </source>
</evidence>
<sequence length="1314" mass="137785">MVGITKMGQLRGQGFQKMAYRQLRRMFVVLFMMGLTTLAMRAQTGGQAGIQGTVTDQSGAAVPNATVTATNNATGVVTVRESTGSGLYTISPIIPGTYTVTAAAKGFQGFKQENFSIDALKLTGLNIAMAVGSETQEITVSAEPPALETTNAVLGGVMQNETYQNLPLQMNSQQRDPTAFAVLVPGVQGGTRAPIIGGTGNFLAQVYVDGLPIVTVNQQGDNRTVSNAIPVEAIDQFQVVTSTPGAEYGGAGLINFTLKSGGNAYHGTAAIFVRNTIFDTWGFSSPAVTKKDANGNTVSAGKPVEHQNEIVGAFGGPIPLTRKKGFFFAAYDRYHGRNGINPNTLTVPTTAMRGGDFSSLLTTGKDSNGASVIQGQIYDPTSAVSCTSHSTNGPCRYQFGYSYGGSAGPNGNPVKTGTANVIPSNLLSPIAIKMASYLPSPSNENLNFGNLIAGVATGFDNHEFATRVDFDITSKQRLSYVLTIGTRKNVPFTVGGTPAGIVLPLPYTAGGTAIIKPTLTDVEHTWTITPRIVNQFKFGFARFSQPVGSLTEGVAPYRAAADFGITGLPEGQASDEFPGATFAATALFGTTESPWTSNGASGATQTTVPNTYTLLDNLQLVKGEHNITIGGQIQWLQDNVASQTGPSGILTIPYTANSTAGFPTGANGQNATTLSTTTSGFSYASYLLGAASQSSIAIQAVAETGGRYRTIAPYVQDDWKVSQKLTLNIGLRWDYLPPFHEVQDRWSFLNPNLTNPITGTPGALQFAGDRGAGISCQCRTPVKTWWKNFGPRIGLAYAVTPKTVLRAGYGLSYSIGGGVGGRGGAGNGTGSLGFNTTATTPADVNTGAAQAGPSFYLNNSTGFQALGLSNTKFGGPNFVLPTTSAPSAASASLNTGNYTTASGAAVTASTMAFADPYLSGRAPEFSFFNAGLQQAFTNDLTMTLNYAGTQSHFLLPSTGNARGLYTNQLDPKYLAALGAVMGSDGSTPLLNSAATPANVAILKANYAGAGLPYANFLTTQSIAQALVAFPQYSGVTDTWGQNVANISYHSLQLSLSQREWHGLSYTANYTWSKNLGDDGTFRSGYDLPAGATSNGQAYKANRIDRSETLTNVPHNVSIYGVYQSPFGKGKIGGNSFLVRALAGGWQLSGIYTFTSGAPLVITYAGCTSPKLGQCEMDLNPNFKGKNPRINGRLGTGTTASNLGTIPYIDKDAFQLPAKFSAGTNALNKIGTAPRTAPYGLHAPSKYNMDLSLRRTFNLSPERFRLVLEADGLNITNKSTFGNIAVAWSPTTTNLGSVGSASGNRDFQFAGRINF</sequence>
<gene>
    <name evidence="10" type="ordered locus">AciPR4_1711</name>
</gene>
<dbReference type="SUPFAM" id="SSF49464">
    <property type="entry name" value="Carboxypeptidase regulatory domain-like"/>
    <property type="match status" value="1"/>
</dbReference>
<dbReference type="Gene3D" id="2.60.40.1120">
    <property type="entry name" value="Carboxypeptidase-like, regulatory domain"/>
    <property type="match status" value="1"/>
</dbReference>
<evidence type="ECO:0000313" key="11">
    <source>
        <dbReference type="Proteomes" id="UP000006844"/>
    </source>
</evidence>
<dbReference type="Proteomes" id="UP000006844">
    <property type="component" value="Chromosome"/>
</dbReference>
<protein>
    <submittedName>
        <fullName evidence="10">TonB-dependent receptor plug</fullName>
    </submittedName>
</protein>
<dbReference type="InterPro" id="IPR037066">
    <property type="entry name" value="Plug_dom_sf"/>
</dbReference>
<name>E8V427_TERSS</name>
<dbReference type="PANTHER" id="PTHR30069:SF29">
    <property type="entry name" value="HEMOGLOBIN AND HEMOGLOBIN-HAPTOGLOBIN-BINDING PROTEIN 1-RELATED"/>
    <property type="match status" value="1"/>
</dbReference>
<dbReference type="InterPro" id="IPR039426">
    <property type="entry name" value="TonB-dep_rcpt-like"/>
</dbReference>
<keyword evidence="4" id="KW-0812">Transmembrane</keyword>
<keyword evidence="3" id="KW-1134">Transmembrane beta strand</keyword>
<dbReference type="eggNOG" id="COG4640">
    <property type="taxonomic scope" value="Bacteria"/>
</dbReference>
<accession>E8V427</accession>
<dbReference type="PANTHER" id="PTHR30069">
    <property type="entry name" value="TONB-DEPENDENT OUTER MEMBRANE RECEPTOR"/>
    <property type="match status" value="1"/>
</dbReference>
<evidence type="ECO:0000256" key="6">
    <source>
        <dbReference type="ARBA" id="ARBA00023136"/>
    </source>
</evidence>
<dbReference type="InterPro" id="IPR057601">
    <property type="entry name" value="Oar-like_b-barrel"/>
</dbReference>
<dbReference type="Pfam" id="PF13620">
    <property type="entry name" value="CarboxypepD_reg"/>
    <property type="match status" value="1"/>
</dbReference>